<dbReference type="AlphaFoldDB" id="A0A5D8QAJ4"/>
<organism evidence="1 2">
    <name type="scientific">Calorimonas adulescens</name>
    <dbReference type="NCBI Taxonomy" id="2606906"/>
    <lineage>
        <taxon>Bacteria</taxon>
        <taxon>Bacillati</taxon>
        <taxon>Bacillota</taxon>
        <taxon>Clostridia</taxon>
        <taxon>Thermoanaerobacterales</taxon>
        <taxon>Thermoanaerobacteraceae</taxon>
        <taxon>Calorimonas</taxon>
    </lineage>
</organism>
<dbReference type="RefSeq" id="WP_149546176.1">
    <property type="nucleotide sequence ID" value="NZ_VTPS01000023.1"/>
</dbReference>
<dbReference type="Gene3D" id="3.90.1150.60">
    <property type="entry name" value="Methioning gamme-lyase, C-terminal domain"/>
    <property type="match status" value="1"/>
</dbReference>
<dbReference type="PANTHER" id="PTHR46658">
    <property type="entry name" value="CYS OR MET METABOLISM PYRIDOXAL-PHOSPHATE-DEPENDENT ENZYME"/>
    <property type="match status" value="1"/>
</dbReference>
<protein>
    <recommendedName>
        <fullName evidence="3">Methionine gamma-lyase family protein</fullName>
    </recommendedName>
</protein>
<dbReference type="SUPFAM" id="SSF53383">
    <property type="entry name" value="PLP-dependent transferases"/>
    <property type="match status" value="1"/>
</dbReference>
<keyword evidence="2" id="KW-1185">Reference proteome</keyword>
<evidence type="ECO:0000313" key="1">
    <source>
        <dbReference type="EMBL" id="TZE80796.1"/>
    </source>
</evidence>
<dbReference type="InterPro" id="IPR015424">
    <property type="entry name" value="PyrdxlP-dep_Trfase"/>
</dbReference>
<evidence type="ECO:0000313" key="2">
    <source>
        <dbReference type="Proteomes" id="UP000322976"/>
    </source>
</evidence>
<dbReference type="EMBL" id="VTPS01000023">
    <property type="protein sequence ID" value="TZE80796.1"/>
    <property type="molecule type" value="Genomic_DNA"/>
</dbReference>
<accession>A0A5D8QAJ4</accession>
<comment type="caution">
    <text evidence="1">The sequence shown here is derived from an EMBL/GenBank/DDBJ whole genome shotgun (WGS) entry which is preliminary data.</text>
</comment>
<evidence type="ECO:0008006" key="3">
    <source>
        <dbReference type="Google" id="ProtNLM"/>
    </source>
</evidence>
<dbReference type="Pfam" id="PF06838">
    <property type="entry name" value="Met_gamma_lyase"/>
    <property type="match status" value="1"/>
</dbReference>
<dbReference type="InterPro" id="IPR015421">
    <property type="entry name" value="PyrdxlP-dep_Trfase_major"/>
</dbReference>
<dbReference type="InterPro" id="IPR009651">
    <property type="entry name" value="Met_g_lyase_put"/>
</dbReference>
<dbReference type="Proteomes" id="UP000322976">
    <property type="component" value="Unassembled WGS sequence"/>
</dbReference>
<reference evidence="1 2" key="1">
    <citation type="submission" date="2019-08" db="EMBL/GenBank/DDBJ databases">
        <title>Calorimonas adulescens gen. nov., sp. nov., an anaerobic thermophilic bacterium from Sakhalin hot spring.</title>
        <authorList>
            <person name="Khomyakova M.A."/>
            <person name="Merkel A.Y."/>
            <person name="Novikov A."/>
            <person name="Bonch-Osmolovskaya E.A."/>
            <person name="Slobodkin A.I."/>
        </authorList>
    </citation>
    <scope>NUCLEOTIDE SEQUENCE [LARGE SCALE GENOMIC DNA]</scope>
    <source>
        <strain evidence="1 2">A05MB</strain>
    </source>
</reference>
<dbReference type="Gene3D" id="3.40.640.10">
    <property type="entry name" value="Type I PLP-dependent aspartate aminotransferase-like (Major domain)"/>
    <property type="match status" value="1"/>
</dbReference>
<name>A0A5D8QAJ4_9THEO</name>
<proteinExistence type="predicted"/>
<sequence length="428" mass="47276">MQFIPEVIVKKLDINKDLVKLASMILEELQGIYSEVDRTVLVNQFKVIEAMQRAKLSYNHFIFSTGYGYGDIGRDVVDTIFSYVFNTEDALVRPHFVSGTHALSTALFGVLRPGDELIYATGVPYDTMKTVINGRTGEGSLKEYDIKYKEIALNDDGFIDTKSLIKSISSKTRVVMFQRSKGYSWRPSLDVNSLGMAIKAVKEIKNDVICMVDNCYGEFVEDIEPSDVGADIVAGSLIKNPGGGIAVSGGYIAGKKELIEKISYRYSAPGLGKHMGTNFGNSRNILQGLFMAPHVVGQALKGAIFSSSLFEKLGFEVNPAYNTRRTDIIQAVKLCDPKKLISFCRGIQKSNPVDSFVKPEPWDMPGYDDKIIMSSGGFVDGSSIELSADAPLREPFILYIQGGVTFEHYIIGILMAIQNMLDEKLIKI</sequence>
<gene>
    <name evidence="1" type="ORF">FWJ32_11860</name>
</gene>
<dbReference type="PANTHER" id="PTHR46658:SF1">
    <property type="entry name" value="CYS OR MET METABOLISM PYRIDOXAL-PHOSPHATE-DEPENDENT ENZYME"/>
    <property type="match status" value="1"/>
</dbReference>